<evidence type="ECO:0000256" key="6">
    <source>
        <dbReference type="SAM" id="Phobius"/>
    </source>
</evidence>
<dbReference type="GO" id="GO:0005886">
    <property type="term" value="C:plasma membrane"/>
    <property type="evidence" value="ECO:0007669"/>
    <property type="project" value="UniProtKB-SubCell"/>
</dbReference>
<dbReference type="InterPro" id="IPR050250">
    <property type="entry name" value="Macrolide_Exporter_MacB"/>
</dbReference>
<dbReference type="HOGENOM" id="CLU_008713_2_0_10"/>
<dbReference type="Pfam" id="PF02687">
    <property type="entry name" value="FtsX"/>
    <property type="match status" value="2"/>
</dbReference>
<comment type="subcellular location">
    <subcellularLocation>
        <location evidence="1">Cell membrane</location>
        <topology evidence="1">Multi-pass membrane protein</topology>
    </subcellularLocation>
</comment>
<dbReference type="PATRIC" id="fig|927665.4.peg.3392"/>
<name>A0A0F5J8L0_9BACT</name>
<evidence type="ECO:0000313" key="9">
    <source>
        <dbReference type="EMBL" id="KKB53752.1"/>
    </source>
</evidence>
<feature type="transmembrane region" description="Helical" evidence="6">
    <location>
        <begin position="284"/>
        <end position="303"/>
    </location>
</feature>
<dbReference type="InterPro" id="IPR025857">
    <property type="entry name" value="MacB_PCD"/>
</dbReference>
<dbReference type="Proteomes" id="UP000033047">
    <property type="component" value="Unassembled WGS sequence"/>
</dbReference>
<keyword evidence="2" id="KW-1003">Cell membrane</keyword>
<feature type="domain" description="ABC3 transporter permease C-terminal" evidence="7">
    <location>
        <begin position="289"/>
        <end position="406"/>
    </location>
</feature>
<comment type="caution">
    <text evidence="9">The sequence shown here is derived from an EMBL/GenBank/DDBJ whole genome shotgun (WGS) entry which is preliminary data.</text>
</comment>
<keyword evidence="4 6" id="KW-1133">Transmembrane helix</keyword>
<sequence length="790" mass="88007">MKTILRNFFSVLRRFSLAAFLNVAGLAVAFATFIIIMIQISFERNFDRCHPTADRIYRVELSGEVVEAEAGTFSRILPRGLIEAVIGSSPHIEAGSLIFPYSPAIYFTVTSNGEREGYHELIQTCHPALTHVFDFPIIEGDIDCLNDPEKLILPESMARKIFGKQSAVGKALHAEEQIMSKNVRDFTVGAVYKDFPENTQIRNLIYTGIDNTMRENFGSSSFICFLLLDNPESARLVTDNFNANFDFSKLGSGKVQIKLTLLTDIYYMNESQDGTIFRSGNKEVTWLLFFIALLIIIVAAINFTNFNTSLTPMRIRSINTQKVLGSPDCVLRRALLAEAAITSLVAWLASLFIVHVLASTGTMPFIEADLSIIDNLPIVLLTGVIALVTGILAGLYPSWYVTSFPPALVLKGSFGLSPSGRKLRTVLIGIQYVVSILLIISACFVHLQNKYMRGYSLGFDKDQIAIVPLSSDLYIKSHETYVNRLKEFSGIEDVAFSLEKVGSQDGYSTNSGSVKENDFHFFMIFVSANFLRVMGIPVEEGRDFYPADEMAETPSYIFNCTAKQEVGMEVGDKMDSWASGDIVGLTGNVKFTSLREGESNIGFVTGKLPYPLTTSYIRLKAGADVDATVSHIYKTLADIDPAYPVEIEFYDAVFNELYHKEENLRSLITVFSLLAIIISLVGVFNLVVFDTQYRRKEIGLRKVHGATIGEVLKMLNSSYIYIVLICFVLAVPVGYYGINKWLESFAYKTPMFWWVYPLALLIVLTITVGTVTYQSWQAANANPVDSLKSE</sequence>
<feature type="transmembrane region" description="Helical" evidence="6">
    <location>
        <begin position="426"/>
        <end position="447"/>
    </location>
</feature>
<dbReference type="EMBL" id="AQHV01000014">
    <property type="protein sequence ID" value="KKB53752.1"/>
    <property type="molecule type" value="Genomic_DNA"/>
</dbReference>
<dbReference type="STRING" id="927665.HMPREF1535_03300"/>
<keyword evidence="5 6" id="KW-0472">Membrane</keyword>
<gene>
    <name evidence="9" type="ORF">HMPREF1535_03300</name>
</gene>
<dbReference type="Pfam" id="PF12704">
    <property type="entry name" value="MacB_PCD"/>
    <property type="match status" value="1"/>
</dbReference>
<reference evidence="9 10" key="1">
    <citation type="submission" date="2013-04" db="EMBL/GenBank/DDBJ databases">
        <title>The Genome Sequence of Parabacteroides goldsteinii DSM 19448.</title>
        <authorList>
            <consortium name="The Broad Institute Genomics Platform"/>
            <person name="Earl A."/>
            <person name="Ward D."/>
            <person name="Feldgarden M."/>
            <person name="Gevers D."/>
            <person name="Martens E."/>
            <person name="Sakamoto M."/>
            <person name="Benno Y."/>
            <person name="Song Y."/>
            <person name="Liu C."/>
            <person name="Lee J."/>
            <person name="Bolanos M."/>
            <person name="Vaisanen M.L."/>
            <person name="Finegold S.M."/>
            <person name="Walker B."/>
            <person name="Young S."/>
            <person name="Zeng Q."/>
            <person name="Gargeya S."/>
            <person name="Fitzgerald M."/>
            <person name="Haas B."/>
            <person name="Abouelleil A."/>
            <person name="Allen A.W."/>
            <person name="Alvarado L."/>
            <person name="Arachchi H.M."/>
            <person name="Berlin A.M."/>
            <person name="Chapman S.B."/>
            <person name="Gainer-Dewar J."/>
            <person name="Goldberg J."/>
            <person name="Griggs A."/>
            <person name="Gujja S."/>
            <person name="Hansen M."/>
            <person name="Howarth C."/>
            <person name="Imamovic A."/>
            <person name="Ireland A."/>
            <person name="Larimer J."/>
            <person name="McCowan C."/>
            <person name="Murphy C."/>
            <person name="Pearson M."/>
            <person name="Poon T.W."/>
            <person name="Priest M."/>
            <person name="Roberts A."/>
            <person name="Saif S."/>
            <person name="Shea T."/>
            <person name="Sisk P."/>
            <person name="Sykes S."/>
            <person name="Wortman J."/>
            <person name="Nusbaum C."/>
            <person name="Birren B."/>
        </authorList>
    </citation>
    <scope>NUCLEOTIDE SEQUENCE [LARGE SCALE GENOMIC DNA]</scope>
    <source>
        <strain evidence="9 10">DSM 19448</strain>
    </source>
</reference>
<evidence type="ECO:0000256" key="1">
    <source>
        <dbReference type="ARBA" id="ARBA00004651"/>
    </source>
</evidence>
<evidence type="ECO:0000313" key="10">
    <source>
        <dbReference type="Proteomes" id="UP000033047"/>
    </source>
</evidence>
<organism evidence="9 10">
    <name type="scientific">Parabacteroides goldsteinii DSM 19448 = WAL 12034</name>
    <dbReference type="NCBI Taxonomy" id="927665"/>
    <lineage>
        <taxon>Bacteria</taxon>
        <taxon>Pseudomonadati</taxon>
        <taxon>Bacteroidota</taxon>
        <taxon>Bacteroidia</taxon>
        <taxon>Bacteroidales</taxon>
        <taxon>Tannerellaceae</taxon>
        <taxon>Parabacteroides</taxon>
    </lineage>
</organism>
<feature type="domain" description="ABC3 transporter permease C-terminal" evidence="7">
    <location>
        <begin position="670"/>
        <end position="783"/>
    </location>
</feature>
<evidence type="ECO:0000259" key="7">
    <source>
        <dbReference type="Pfam" id="PF02687"/>
    </source>
</evidence>
<evidence type="ECO:0000256" key="2">
    <source>
        <dbReference type="ARBA" id="ARBA00022475"/>
    </source>
</evidence>
<feature type="transmembrane region" description="Helical" evidence="6">
    <location>
        <begin position="15"/>
        <end position="38"/>
    </location>
</feature>
<evidence type="ECO:0000256" key="3">
    <source>
        <dbReference type="ARBA" id="ARBA00022692"/>
    </source>
</evidence>
<accession>A0A0F5J8L0</accession>
<keyword evidence="3 6" id="KW-0812">Transmembrane</keyword>
<evidence type="ECO:0000256" key="4">
    <source>
        <dbReference type="ARBA" id="ARBA00022989"/>
    </source>
</evidence>
<feature type="transmembrane region" description="Helical" evidence="6">
    <location>
        <begin position="378"/>
        <end position="399"/>
    </location>
</feature>
<evidence type="ECO:0000259" key="8">
    <source>
        <dbReference type="Pfam" id="PF12704"/>
    </source>
</evidence>
<dbReference type="AlphaFoldDB" id="A0A0F5J8L0"/>
<protein>
    <submittedName>
        <fullName evidence="9">Uncharacterized protein</fullName>
    </submittedName>
</protein>
<dbReference type="PANTHER" id="PTHR30572">
    <property type="entry name" value="MEMBRANE COMPONENT OF TRANSPORTER-RELATED"/>
    <property type="match status" value="1"/>
</dbReference>
<feature type="domain" description="MacB-like periplasmic core" evidence="8">
    <location>
        <begin position="20"/>
        <end position="233"/>
    </location>
</feature>
<feature type="transmembrane region" description="Helical" evidence="6">
    <location>
        <begin position="344"/>
        <end position="366"/>
    </location>
</feature>
<proteinExistence type="predicted"/>
<dbReference type="RefSeq" id="WP_046146827.1">
    <property type="nucleotide sequence ID" value="NZ_KQ033913.1"/>
</dbReference>
<feature type="transmembrane region" description="Helical" evidence="6">
    <location>
        <begin position="719"/>
        <end position="739"/>
    </location>
</feature>
<evidence type="ECO:0000256" key="5">
    <source>
        <dbReference type="ARBA" id="ARBA00023136"/>
    </source>
</evidence>
<dbReference type="GO" id="GO:0022857">
    <property type="term" value="F:transmembrane transporter activity"/>
    <property type="evidence" value="ECO:0007669"/>
    <property type="project" value="TreeGrafter"/>
</dbReference>
<feature type="transmembrane region" description="Helical" evidence="6">
    <location>
        <begin position="667"/>
        <end position="689"/>
    </location>
</feature>
<dbReference type="InterPro" id="IPR003838">
    <property type="entry name" value="ABC3_permease_C"/>
</dbReference>
<feature type="transmembrane region" description="Helical" evidence="6">
    <location>
        <begin position="751"/>
        <end position="773"/>
    </location>
</feature>
<dbReference type="PANTHER" id="PTHR30572:SF18">
    <property type="entry name" value="ABC-TYPE MACROLIDE FAMILY EXPORT SYSTEM PERMEASE COMPONENT 2"/>
    <property type="match status" value="1"/>
</dbReference>